<dbReference type="EMBL" id="GFDL01000963">
    <property type="protein sequence ID" value="JAV34082.1"/>
    <property type="molecule type" value="Transcribed_RNA"/>
</dbReference>
<comment type="catalytic activity">
    <reaction evidence="9">
        <text>6-(alpha-D-glucosaminyl)-(1-octadecanoyl,2-(9Z)-octadecenoyl-sn-glycero-3-phospho)-1D-myo-inositol(in) = 6-(alpha-D-glucosaminyl)-(1-octadecanoyl,2-(9Z)-octadecenoyl-sn-glycero-3-phospho)-1D-myo-inositol(out)</text>
        <dbReference type="Rhea" id="RHEA:71495"/>
        <dbReference type="ChEBI" id="CHEBI:190691"/>
    </reaction>
</comment>
<accession>A0A1Q3G2Q6</accession>
<organism evidence="16">
    <name type="scientific">Culex tarsalis</name>
    <name type="common">Encephalitis mosquito</name>
    <dbReference type="NCBI Taxonomy" id="7177"/>
    <lineage>
        <taxon>Eukaryota</taxon>
        <taxon>Metazoa</taxon>
        <taxon>Ecdysozoa</taxon>
        <taxon>Arthropoda</taxon>
        <taxon>Hexapoda</taxon>
        <taxon>Insecta</taxon>
        <taxon>Pterygota</taxon>
        <taxon>Neoptera</taxon>
        <taxon>Endopterygota</taxon>
        <taxon>Diptera</taxon>
        <taxon>Nematocera</taxon>
        <taxon>Culicoidea</taxon>
        <taxon>Culicidae</taxon>
        <taxon>Culicinae</taxon>
        <taxon>Culicini</taxon>
        <taxon>Culex</taxon>
        <taxon>Culex</taxon>
    </lineage>
</organism>
<evidence type="ECO:0000256" key="15">
    <source>
        <dbReference type="SAM" id="Phobius"/>
    </source>
</evidence>
<evidence type="ECO:0000256" key="14">
    <source>
        <dbReference type="ARBA" id="ARBA00093208"/>
    </source>
</evidence>
<dbReference type="InterPro" id="IPR008429">
    <property type="entry name" value="CLPTM1"/>
</dbReference>
<dbReference type="GO" id="GO:0012505">
    <property type="term" value="C:endomembrane system"/>
    <property type="evidence" value="ECO:0007669"/>
    <property type="project" value="TreeGrafter"/>
</dbReference>
<comment type="catalytic activity">
    <reaction evidence="6">
        <text>a 1,2-diacyl-sn-glycero-3-phosphoethanolamine(in) = a 1,2-diacyl-sn-glycero-3-phosphoethanolamine(out)</text>
        <dbReference type="Rhea" id="RHEA:38895"/>
        <dbReference type="ChEBI" id="CHEBI:64612"/>
    </reaction>
</comment>
<comment type="subcellular location">
    <subcellularLocation>
        <location evidence="1">Membrane</location>
        <topology evidence="1">Multi-pass membrane protein</topology>
    </subcellularLocation>
</comment>
<dbReference type="GO" id="GO:0016020">
    <property type="term" value="C:membrane"/>
    <property type="evidence" value="ECO:0007669"/>
    <property type="project" value="UniProtKB-SubCell"/>
</dbReference>
<evidence type="ECO:0000256" key="11">
    <source>
        <dbReference type="ARBA" id="ARBA00042320"/>
    </source>
</evidence>
<protein>
    <recommendedName>
        <fullName evidence="10">Lipid scramblase CLPTM1L</fullName>
    </recommendedName>
    <alternativeName>
        <fullName evidence="12">Cisplatin resistance-related protein 9</fullName>
    </alternativeName>
    <alternativeName>
        <fullName evidence="11">Cleft lip and palate transmembrane protein 1-like protein</fullName>
    </alternativeName>
</protein>
<comment type="similarity">
    <text evidence="2">Belongs to the CLPTM1 family.</text>
</comment>
<comment type="function">
    <text evidence="13">Scramblase that mediates the translocation of glucosaminylphosphatidylinositol (alpha-D-GlcN-(1-6)-(1,2-diacyl-sn-glycero-3-phospho)-1D-myo-inositol, GlcN-PI) across the endoplasmic reticulum (ER) membrane, from the cytosolic leaflet to the luminal leaflet of the ER membrane, where it participates in the biosynthesis of glycosylphosphatidylinositol (GPI). GPI is a lipid glycoconjugate involved in post-translational modification of proteins. Can also translocate 1,2-diacyl-sn-glycero-3-phospho-(1D-myo-inositol) (phosphatidylinositol or PI), as well as several other phospholipids (1,2-diacyl-sn-glycero-3-phosphocholine, 1,2-diacyl-sn-glycero-3-phosphoethanolamine), and N-acetylglucosaminylphosphatidylinositol (GlcNAc-PI) in vitro.</text>
</comment>
<feature type="transmembrane region" description="Helical" evidence="15">
    <location>
        <begin position="340"/>
        <end position="356"/>
    </location>
</feature>
<evidence type="ECO:0000256" key="9">
    <source>
        <dbReference type="ARBA" id="ARBA00036810"/>
    </source>
</evidence>
<evidence type="ECO:0000256" key="7">
    <source>
        <dbReference type="ARBA" id="ARBA00024631"/>
    </source>
</evidence>
<sequence length="541" mass="62888">MKIPSVSVILCSIFVCYLSHSIYTLVKLFKPPQCSEKPCFYSYFASHPKLQLILFTSTTSNPISSELSKISTFRNFDYNNDFRELINIDIPAKTRRNGTLFLHVILATDDANFEWRSLKNNGATVHQKIRITEYDVPKATTFNLLGESANKHTSNQHTANQRPITHIRTKIFVTIMTEQFLVSVADIPPELSRHIRINQKNEFLPIMQADFLKSRHQDLLELSAKNYNFTLEFNYSPIGIGRFKLLAHVEQAMKTLQQMGFSKKDLDEVKGIFSDTNLYLLCLTIFIGSIHMLFDFLAFKNDILFWKRKKDYVGLSARSILWCAFSQIIVFLYLLNEDTSLIVLIPAGIGTFIELWKTKKIFRLNISWPSKNKSGKSSNAQPNAEDETRRFDKQAMKYLSYLLYPLCVCGAVYSLLQQTHKSWYSWLINSLVNGVYAFGFLFMLPQLFINYKLKSVTTLPWRSLMYKFFNTFIDDIFAFIITMPTSHRIACFRDDIVFIIYLYQRWLYPVDKSRIDGNDHEIQEADSNTINDENTISKKEN</sequence>
<keyword evidence="4 15" id="KW-1133">Transmembrane helix</keyword>
<dbReference type="Pfam" id="PF05602">
    <property type="entry name" value="CLPTM1"/>
    <property type="match status" value="1"/>
</dbReference>
<evidence type="ECO:0000256" key="2">
    <source>
        <dbReference type="ARBA" id="ARBA00009310"/>
    </source>
</evidence>
<evidence type="ECO:0000313" key="16">
    <source>
        <dbReference type="EMBL" id="JAV34082.1"/>
    </source>
</evidence>
<evidence type="ECO:0000256" key="3">
    <source>
        <dbReference type="ARBA" id="ARBA00022692"/>
    </source>
</evidence>
<evidence type="ECO:0000256" key="10">
    <source>
        <dbReference type="ARBA" id="ARBA00040905"/>
    </source>
</evidence>
<dbReference type="PANTHER" id="PTHR21347">
    <property type="entry name" value="CLEFT LIP AND PALATE ASSOCIATED TRANSMEMBRANE PROTEIN-RELATED"/>
    <property type="match status" value="1"/>
</dbReference>
<feature type="transmembrane region" description="Helical" evidence="15">
    <location>
        <begin position="278"/>
        <end position="299"/>
    </location>
</feature>
<comment type="catalytic activity">
    <reaction evidence="8">
        <text>a 1,2-diacyl-sn-glycero-3-phospho-(1D-myo-inositol)(in) = a 1,2-diacyl-sn-glycero-3-phospho-(1D-myo-inositol)(out)</text>
        <dbReference type="Rhea" id="RHEA:38691"/>
        <dbReference type="ChEBI" id="CHEBI:57880"/>
    </reaction>
</comment>
<evidence type="ECO:0000256" key="6">
    <source>
        <dbReference type="ARBA" id="ARBA00024615"/>
    </source>
</evidence>
<feature type="transmembrane region" description="Helical" evidence="15">
    <location>
        <begin position="398"/>
        <end position="417"/>
    </location>
</feature>
<feature type="transmembrane region" description="Helical" evidence="15">
    <location>
        <begin position="423"/>
        <end position="444"/>
    </location>
</feature>
<evidence type="ECO:0000256" key="1">
    <source>
        <dbReference type="ARBA" id="ARBA00004141"/>
    </source>
</evidence>
<comment type="catalytic activity">
    <reaction evidence="14">
        <text>a 6-(alpha-D-glucosaminyl)-1-(1,2-diacyl-sn-glycero-3-phospho)-1D-myo-inositol(in) = a 6-(alpha-D-glucosaminyl)-1-(1,2-diacyl-sn-glycero-3-phospho)-1D-myo-inositol(out)</text>
        <dbReference type="Rhea" id="RHEA:71491"/>
        <dbReference type="ChEBI" id="CHEBI:57997"/>
    </reaction>
</comment>
<reference evidence="16" key="1">
    <citation type="submission" date="2017-01" db="EMBL/GenBank/DDBJ databases">
        <title>A deep insight into the sialotranscriptome of adult male and female Cluex tarsalis mosquitoes.</title>
        <authorList>
            <person name="Ribeiro J.M."/>
            <person name="Moreira F."/>
            <person name="Bernard K.A."/>
            <person name="Calvo E."/>
        </authorList>
    </citation>
    <scope>NUCLEOTIDE SEQUENCE</scope>
    <source>
        <strain evidence="16">Kern County</strain>
        <tissue evidence="16">Salivary glands</tissue>
    </source>
</reference>
<keyword evidence="5 15" id="KW-0472">Membrane</keyword>
<evidence type="ECO:0000256" key="13">
    <source>
        <dbReference type="ARBA" id="ARBA00045827"/>
    </source>
</evidence>
<dbReference type="AlphaFoldDB" id="A0A1Q3G2Q6"/>
<dbReference type="PANTHER" id="PTHR21347:SF0">
    <property type="entry name" value="LIPID SCRAMBLASE CLPTM1L"/>
    <property type="match status" value="1"/>
</dbReference>
<proteinExistence type="inferred from homology"/>
<keyword evidence="3 15" id="KW-0812">Transmembrane</keyword>
<evidence type="ECO:0000256" key="4">
    <source>
        <dbReference type="ARBA" id="ARBA00022989"/>
    </source>
</evidence>
<name>A0A1Q3G2Q6_CULTA</name>
<evidence type="ECO:0000256" key="5">
    <source>
        <dbReference type="ARBA" id="ARBA00023136"/>
    </source>
</evidence>
<evidence type="ECO:0000256" key="12">
    <source>
        <dbReference type="ARBA" id="ARBA00043155"/>
    </source>
</evidence>
<evidence type="ECO:0000256" key="8">
    <source>
        <dbReference type="ARBA" id="ARBA00035895"/>
    </source>
</evidence>
<feature type="transmembrane region" description="Helical" evidence="15">
    <location>
        <begin position="311"/>
        <end position="334"/>
    </location>
</feature>
<comment type="catalytic activity">
    <reaction evidence="7">
        <text>a 1,2-diacyl-sn-glycero-3-phosphocholine(in) = a 1,2-diacyl-sn-glycero-3-phosphocholine(out)</text>
        <dbReference type="Rhea" id="RHEA:38571"/>
        <dbReference type="ChEBI" id="CHEBI:57643"/>
    </reaction>
</comment>